<gene>
    <name evidence="7" type="primary">pncB</name>
    <name evidence="11" type="ORF">NM06_06145</name>
</gene>
<keyword evidence="6 7" id="KW-0662">Pyridine nucleotide biosynthesis</keyword>
<dbReference type="InterPro" id="IPR007229">
    <property type="entry name" value="Nic_PRibTrfase-Fam"/>
</dbReference>
<evidence type="ECO:0000256" key="7">
    <source>
        <dbReference type="HAMAP-Rule" id="MF_00570"/>
    </source>
</evidence>
<dbReference type="UniPathway" id="UPA00253">
    <property type="reaction ID" value="UER00457"/>
</dbReference>
<protein>
    <recommendedName>
        <fullName evidence="3 7">Nicotinate phosphoribosyltransferase</fullName>
        <shortName evidence="7">NAPRTase</shortName>
        <ecNumber evidence="3 7">6.3.4.21</ecNumber>
    </recommendedName>
</protein>
<dbReference type="Pfam" id="PF04095">
    <property type="entry name" value="NAPRTase"/>
    <property type="match status" value="1"/>
</dbReference>
<dbReference type="InterPro" id="IPR040727">
    <property type="entry name" value="NAPRTase_N"/>
</dbReference>
<evidence type="ECO:0000256" key="3">
    <source>
        <dbReference type="ARBA" id="ARBA00013236"/>
    </source>
</evidence>
<dbReference type="AlphaFoldDB" id="A0A0A5I0Y1"/>
<dbReference type="GO" id="GO:0005829">
    <property type="term" value="C:cytosol"/>
    <property type="evidence" value="ECO:0007669"/>
    <property type="project" value="TreeGrafter"/>
</dbReference>
<evidence type="ECO:0000259" key="9">
    <source>
        <dbReference type="Pfam" id="PF04095"/>
    </source>
</evidence>
<accession>A0A0A5I0Y1</accession>
<dbReference type="GO" id="GO:0004516">
    <property type="term" value="F:nicotinate phosphoribosyltransferase activity"/>
    <property type="evidence" value="ECO:0007669"/>
    <property type="project" value="UniProtKB-UniRule"/>
</dbReference>
<evidence type="ECO:0000256" key="1">
    <source>
        <dbReference type="ARBA" id="ARBA00004952"/>
    </source>
</evidence>
<organism evidence="11 12">
    <name type="scientific">Photobacterium sp. (strain ATCC 43367)</name>
    <dbReference type="NCBI Taxonomy" id="379097"/>
    <lineage>
        <taxon>Bacteria</taxon>
        <taxon>Pseudomonadati</taxon>
        <taxon>Pseudomonadota</taxon>
        <taxon>Gammaproteobacteria</taxon>
        <taxon>Vibrionales</taxon>
        <taxon>Vibrionaceae</taxon>
        <taxon>Vibrio</taxon>
        <taxon>Vibrio oreintalis group</taxon>
    </lineage>
</organism>
<evidence type="ECO:0000259" key="10">
    <source>
        <dbReference type="Pfam" id="PF17767"/>
    </source>
</evidence>
<sequence>MTTSLFNQSIIQSALDLDVYKINMMQAAYKLYPSTQVRYELIVRSDEDLSDLKHDVEHEILRLAEVYFSDEERRYLTEQAPHLDSSFIDYLAEFRFRPDCQVEVRVLPTKGKDQLRVSIRGLWHETILYETLVMSIISEVRNRRRWSSIPYAQFQKTLVDKVDWLRRELKRRNITNFQFSEMGSRRRFSAQVQHDVVDYLRQHASDLMSGTSNYHLAKQFGLTPIGTVAHEWFMAHQQLTEPAKSQQVALDQWHTTFGGQLGIALTDTIGIDAFLADFILERANAYAGVRHDSGCPYAWGDKMIAHYETLGIDPKSKVLIFTDGLNFERALDICGYFKDRANVSFGIGTFLANDMGDWRDGQIQYQPLSMVVKLAECNGQAVAKISDEPEKAMCEDEVFLTELKQSFGLISALDKAS</sequence>
<keyword evidence="5 7" id="KW-0436">Ligase</keyword>
<evidence type="ECO:0000256" key="5">
    <source>
        <dbReference type="ARBA" id="ARBA00022598"/>
    </source>
</evidence>
<dbReference type="GO" id="GO:0016757">
    <property type="term" value="F:glycosyltransferase activity"/>
    <property type="evidence" value="ECO:0007669"/>
    <property type="project" value="UniProtKB-KW"/>
</dbReference>
<dbReference type="HAMAP" id="MF_00570">
    <property type="entry name" value="NAPRTase"/>
    <property type="match status" value="1"/>
</dbReference>
<feature type="domain" description="Nicotinate/nicotinamide phosphoribosyltransferase" evidence="9">
    <location>
        <begin position="177"/>
        <end position="408"/>
    </location>
</feature>
<dbReference type="PIRSF" id="PIRSF000484">
    <property type="entry name" value="NAPRT"/>
    <property type="match status" value="1"/>
</dbReference>
<evidence type="ECO:0000256" key="4">
    <source>
        <dbReference type="ARBA" id="ARBA00022553"/>
    </source>
</evidence>
<comment type="caution">
    <text evidence="11">The sequence shown here is derived from an EMBL/GenBank/DDBJ whole genome shotgun (WGS) entry which is preliminary data.</text>
</comment>
<evidence type="ECO:0000313" key="11">
    <source>
        <dbReference type="EMBL" id="KGY09429.1"/>
    </source>
</evidence>
<dbReference type="InterPro" id="IPR036068">
    <property type="entry name" value="Nicotinate_pribotase-like_C"/>
</dbReference>
<dbReference type="CDD" id="cd01401">
    <property type="entry name" value="PncB_like"/>
    <property type="match status" value="1"/>
</dbReference>
<comment type="function">
    <text evidence="7 8">Catalyzes the synthesis of beta-nicotinate D-ribonucleotide from nicotinate and 5-phospho-D-ribose 1-phosphate at the expense of ATP.</text>
</comment>
<dbReference type="EMBL" id="JRWP01000005">
    <property type="protein sequence ID" value="KGY09429.1"/>
    <property type="molecule type" value="Genomic_DNA"/>
</dbReference>
<evidence type="ECO:0000256" key="6">
    <source>
        <dbReference type="ARBA" id="ARBA00022642"/>
    </source>
</evidence>
<dbReference type="Proteomes" id="UP000030451">
    <property type="component" value="Unassembled WGS sequence"/>
</dbReference>
<evidence type="ECO:0000256" key="8">
    <source>
        <dbReference type="RuleBase" id="RU003838"/>
    </source>
</evidence>
<keyword evidence="11" id="KW-0328">Glycosyltransferase</keyword>
<dbReference type="SUPFAM" id="SSF51690">
    <property type="entry name" value="Nicotinate/Quinolinate PRTase C-terminal domain-like"/>
    <property type="match status" value="1"/>
</dbReference>
<comment type="PTM">
    <text evidence="7 8">Transiently phosphorylated on a His residue during the reaction cycle. Phosphorylation strongly increases the affinity for substrates and increases the rate of nicotinate D-ribonucleotide production. Dephosphorylation regenerates the low-affinity form of the enzyme, leading to product release.</text>
</comment>
<dbReference type="Pfam" id="PF17767">
    <property type="entry name" value="NAPRTase_N"/>
    <property type="match status" value="1"/>
</dbReference>
<dbReference type="NCBIfam" id="TIGR01514">
    <property type="entry name" value="NAPRTase"/>
    <property type="match status" value="1"/>
</dbReference>
<feature type="modified residue" description="Phosphohistidine; by autocatalysis" evidence="7">
    <location>
        <position position="230"/>
    </location>
</feature>
<dbReference type="RefSeq" id="WP_038189210.1">
    <property type="nucleotide sequence ID" value="NZ_JRWP01000005.1"/>
</dbReference>
<dbReference type="EC" id="6.3.4.21" evidence="3 7"/>
<dbReference type="OrthoDB" id="9771406at2"/>
<feature type="domain" description="Nicotinate phosphoribosyltransferase N-terminal" evidence="10">
    <location>
        <begin position="15"/>
        <end position="138"/>
    </location>
</feature>
<dbReference type="GO" id="GO:0034355">
    <property type="term" value="P:NAD+ biosynthetic process via the salvage pathway"/>
    <property type="evidence" value="ECO:0007669"/>
    <property type="project" value="TreeGrafter"/>
</dbReference>
<dbReference type="Gene3D" id="3.20.140.10">
    <property type="entry name" value="nicotinate phosphoribosyltransferase"/>
    <property type="match status" value="1"/>
</dbReference>
<evidence type="ECO:0000256" key="2">
    <source>
        <dbReference type="ARBA" id="ARBA00010897"/>
    </source>
</evidence>
<comment type="similarity">
    <text evidence="2 7 8">Belongs to the NAPRTase family.</text>
</comment>
<dbReference type="STRING" id="379097.SE23_14365"/>
<dbReference type="SUPFAM" id="SSF54675">
    <property type="entry name" value="Nicotinate/Quinolinate PRTase N-terminal domain-like"/>
    <property type="match status" value="1"/>
</dbReference>
<dbReference type="PANTHER" id="PTHR11098:SF1">
    <property type="entry name" value="NICOTINATE PHOSPHORIBOSYLTRANSFERASE"/>
    <property type="match status" value="1"/>
</dbReference>
<dbReference type="PANTHER" id="PTHR11098">
    <property type="entry name" value="NICOTINATE PHOSPHORIBOSYLTRANSFERASE"/>
    <property type="match status" value="1"/>
</dbReference>
<reference evidence="11 12" key="1">
    <citation type="submission" date="2014-10" db="EMBL/GenBank/DDBJ databases">
        <title>Genome sequencing of Vibrio sinaloensis T08.</title>
        <authorList>
            <person name="Chan K.-G."/>
            <person name="Mohamad N.I."/>
        </authorList>
    </citation>
    <scope>NUCLEOTIDE SEQUENCE [LARGE SCALE GENOMIC DNA]</scope>
    <source>
        <strain evidence="11 12">T08</strain>
    </source>
</reference>
<proteinExistence type="inferred from homology"/>
<evidence type="ECO:0000313" key="12">
    <source>
        <dbReference type="Proteomes" id="UP000030451"/>
    </source>
</evidence>
<comment type="pathway">
    <text evidence="1 7 8">Cofactor biosynthesis; NAD(+) biosynthesis; nicotinate D-ribonucleotide from nicotinate: step 1/1.</text>
</comment>
<dbReference type="InterPro" id="IPR006406">
    <property type="entry name" value="Nic_PRibTrfase"/>
</dbReference>
<dbReference type="InterPro" id="IPR041525">
    <property type="entry name" value="N/Namide_PRibTrfase"/>
</dbReference>
<comment type="catalytic activity">
    <reaction evidence="7 8">
        <text>5-phospho-alpha-D-ribose 1-diphosphate + nicotinate + ATP + H2O = nicotinate beta-D-ribonucleotide + ADP + phosphate + diphosphate</text>
        <dbReference type="Rhea" id="RHEA:36163"/>
        <dbReference type="ChEBI" id="CHEBI:15377"/>
        <dbReference type="ChEBI" id="CHEBI:30616"/>
        <dbReference type="ChEBI" id="CHEBI:32544"/>
        <dbReference type="ChEBI" id="CHEBI:33019"/>
        <dbReference type="ChEBI" id="CHEBI:43474"/>
        <dbReference type="ChEBI" id="CHEBI:57502"/>
        <dbReference type="ChEBI" id="CHEBI:58017"/>
        <dbReference type="ChEBI" id="CHEBI:456216"/>
        <dbReference type="EC" id="6.3.4.21"/>
    </reaction>
</comment>
<dbReference type="NCBIfam" id="NF003704">
    <property type="entry name" value="PRK05321.1"/>
    <property type="match status" value="1"/>
</dbReference>
<name>A0A0A5I0Y1_PHOS4</name>
<keyword evidence="11" id="KW-0808">Transferase</keyword>
<keyword evidence="4 7" id="KW-0597">Phosphoprotein</keyword>